<dbReference type="AlphaFoldDB" id="A0A4E9EGB9"/>
<evidence type="ECO:0000313" key="1">
    <source>
        <dbReference type="EMBL" id="VIO61800.1"/>
    </source>
</evidence>
<protein>
    <submittedName>
        <fullName evidence="1">Uncharacterized protein</fullName>
    </submittedName>
</protein>
<dbReference type="EMBL" id="CAAKMV010000153">
    <property type="protein sequence ID" value="VIO61800.1"/>
    <property type="molecule type" value="Genomic_DNA"/>
</dbReference>
<accession>A0A4E9EGB9</accession>
<name>A0A4E9EGB9_GIBZA</name>
<gene>
    <name evidence="1" type="ORF">FUG_LOCUS452791</name>
</gene>
<reference evidence="1" key="1">
    <citation type="submission" date="2019-04" db="EMBL/GenBank/DDBJ databases">
        <authorList>
            <person name="Melise S."/>
            <person name="Noan J."/>
            <person name="Okalmin O."/>
        </authorList>
    </citation>
    <scope>NUCLEOTIDE SEQUENCE</scope>
    <source>
        <strain evidence="1">FN9</strain>
    </source>
</reference>
<organism evidence="1">
    <name type="scientific">Gibberella zeae</name>
    <name type="common">Wheat head blight fungus</name>
    <name type="synonym">Fusarium graminearum</name>
    <dbReference type="NCBI Taxonomy" id="5518"/>
    <lineage>
        <taxon>Eukaryota</taxon>
        <taxon>Fungi</taxon>
        <taxon>Dikarya</taxon>
        <taxon>Ascomycota</taxon>
        <taxon>Pezizomycotina</taxon>
        <taxon>Sordariomycetes</taxon>
        <taxon>Hypocreomycetidae</taxon>
        <taxon>Hypocreales</taxon>
        <taxon>Nectriaceae</taxon>
        <taxon>Fusarium</taxon>
    </lineage>
</organism>
<proteinExistence type="predicted"/>
<sequence length="164" mass="17957">MSALPPFLEGPGPAEGACSGLQILWSINKLPPLAAEISSPSPQNVEPCIPAAIEWEVNQKQHHIAEPDPPSHSITFDMQFCAETRSALFKIYVPIYLKGFVSLSQICIIIDPSSLDSLIYTFDPTIPSAVRKKLNCTTDTVVGVARYQRGRRPWSFTAASLPPH</sequence>